<dbReference type="EMBL" id="CP042905">
    <property type="protein sequence ID" value="QEE17645.1"/>
    <property type="molecule type" value="Genomic_DNA"/>
</dbReference>
<accession>A0A5B9DF20</accession>
<reference evidence="2 3" key="2">
    <citation type="journal article" date="2024" name="Int. J. Syst. Evol. Microbiol.">
        <title>Promethearchaeum syntrophicum gen. nov., sp. nov., an anaerobic, obligately syntrophic archaeon, the first isolate of the lineage 'Asgard' archaea, and proposal of the new archaeal phylum Promethearchaeota phyl. nov. and kingdom Promethearchaeati regn. nov.</title>
        <authorList>
            <person name="Imachi H."/>
            <person name="Nobu M.K."/>
            <person name="Kato S."/>
            <person name="Takaki Y."/>
            <person name="Miyazaki M."/>
            <person name="Miyata M."/>
            <person name="Ogawara M."/>
            <person name="Saito Y."/>
            <person name="Sakai S."/>
            <person name="Tahara Y.O."/>
            <person name="Takano Y."/>
            <person name="Tasumi E."/>
            <person name="Uematsu K."/>
            <person name="Yoshimura T."/>
            <person name="Itoh T."/>
            <person name="Ohkuma M."/>
            <person name="Takai K."/>
        </authorList>
    </citation>
    <scope>NUCLEOTIDE SEQUENCE [LARGE SCALE GENOMIC DNA]</scope>
    <source>
        <strain evidence="2 3">MK-D1</strain>
    </source>
</reference>
<dbReference type="KEGG" id="psyt:DSAG12_03482"/>
<dbReference type="RefSeq" id="WP_147664533.1">
    <property type="nucleotide sequence ID" value="NZ_CP042905.2"/>
</dbReference>
<evidence type="ECO:0000313" key="2">
    <source>
        <dbReference type="EMBL" id="QEE17645.1"/>
    </source>
</evidence>
<dbReference type="GeneID" id="41331453"/>
<proteinExistence type="predicted"/>
<keyword evidence="3" id="KW-1185">Reference proteome</keyword>
<feature type="region of interest" description="Disordered" evidence="1">
    <location>
        <begin position="1"/>
        <end position="21"/>
    </location>
</feature>
<feature type="compositionally biased region" description="Basic and acidic residues" evidence="1">
    <location>
        <begin position="8"/>
        <end position="21"/>
    </location>
</feature>
<dbReference type="AlphaFoldDB" id="A0A5B9DF20"/>
<organism evidence="2 3">
    <name type="scientific">Promethearchaeum syntrophicum</name>
    <dbReference type="NCBI Taxonomy" id="2594042"/>
    <lineage>
        <taxon>Archaea</taxon>
        <taxon>Promethearchaeati</taxon>
        <taxon>Promethearchaeota</taxon>
        <taxon>Promethearchaeia</taxon>
        <taxon>Promethearchaeales</taxon>
        <taxon>Promethearchaeaceae</taxon>
        <taxon>Promethearchaeum</taxon>
    </lineage>
</organism>
<reference evidence="2 3" key="1">
    <citation type="journal article" date="2020" name="Nature">
        <title>Isolation of an archaeon at the prokaryote-eukaryote interface.</title>
        <authorList>
            <person name="Imachi H."/>
            <person name="Nobu M.K."/>
            <person name="Nakahara N."/>
            <person name="Morono Y."/>
            <person name="Ogawara M."/>
            <person name="Takaki Y."/>
            <person name="Takano Y."/>
            <person name="Uematsu K."/>
            <person name="Ikuta T."/>
            <person name="Ito M."/>
            <person name="Matsui Y."/>
            <person name="Miyazaki M."/>
            <person name="Murata K."/>
            <person name="Saito Y."/>
            <person name="Sakai S."/>
            <person name="Song C."/>
            <person name="Tasumi E."/>
            <person name="Yamanaka Y."/>
            <person name="Yamaguchi T."/>
            <person name="Kamagata Y."/>
            <person name="Tamaki H."/>
            <person name="Takai K."/>
        </authorList>
    </citation>
    <scope>NUCLEOTIDE SEQUENCE [LARGE SCALE GENOMIC DNA]</scope>
    <source>
        <strain evidence="2 3">MK-D1</strain>
    </source>
</reference>
<protein>
    <submittedName>
        <fullName evidence="2">Uncharacterized protein</fullName>
    </submittedName>
</protein>
<name>A0A5B9DF20_9ARCH</name>
<evidence type="ECO:0000313" key="3">
    <source>
        <dbReference type="Proteomes" id="UP000321408"/>
    </source>
</evidence>
<evidence type="ECO:0000256" key="1">
    <source>
        <dbReference type="SAM" id="MobiDB-lite"/>
    </source>
</evidence>
<sequence length="62" mass="7477">MLEEIKEDEAAKDLKKDRTHPRSEMKVWDLIKDKVRIPDLIFLDTLIYEDEQDIKKNFNNSN</sequence>
<dbReference type="Proteomes" id="UP000321408">
    <property type="component" value="Chromosome"/>
</dbReference>
<gene>
    <name evidence="2" type="ORF">DSAG12_03482</name>
</gene>